<feature type="transmembrane region" description="Helical" evidence="1">
    <location>
        <begin position="92"/>
        <end position="112"/>
    </location>
</feature>
<dbReference type="PANTHER" id="PTHR34821">
    <property type="entry name" value="INNER MEMBRANE PROTEIN YDCZ"/>
    <property type="match status" value="1"/>
</dbReference>
<keyword evidence="3" id="KW-1185">Reference proteome</keyword>
<keyword evidence="1" id="KW-0812">Transmembrane</keyword>
<evidence type="ECO:0000313" key="2">
    <source>
        <dbReference type="EMBL" id="TCQ02405.1"/>
    </source>
</evidence>
<dbReference type="Proteomes" id="UP000295504">
    <property type="component" value="Unassembled WGS sequence"/>
</dbReference>
<sequence length="140" mass="15155">MIKLAALLIGALIAIMIQMNGTLGEFTNVYFSSFFTHGIGAVGILFLLIFVKQNKNKDINLSKYFYIGGALGAVIIILNNLSFQALGVSMTVALTLLGQVTASIVIDNCGLLNMEKVSFNKKKVVGLFLIIIGIVVMMFF</sequence>
<feature type="transmembrane region" description="Helical" evidence="1">
    <location>
        <begin position="124"/>
        <end position="139"/>
    </location>
</feature>
<accession>A0A4R2TMB9</accession>
<dbReference type="Pfam" id="PF04657">
    <property type="entry name" value="DMT_YdcZ"/>
    <property type="match status" value="1"/>
</dbReference>
<protein>
    <submittedName>
        <fullName evidence="2">Transporter family-2 protein</fullName>
    </submittedName>
</protein>
<dbReference type="OrthoDB" id="7864805at2"/>
<name>A0A4R2TMB9_9FIRM</name>
<dbReference type="AlphaFoldDB" id="A0A4R2TMB9"/>
<feature type="transmembrane region" description="Helical" evidence="1">
    <location>
        <begin position="64"/>
        <end position="86"/>
    </location>
</feature>
<dbReference type="EMBL" id="SLYC01000016">
    <property type="protein sequence ID" value="TCQ02405.1"/>
    <property type="molecule type" value="Genomic_DNA"/>
</dbReference>
<dbReference type="GO" id="GO:0005886">
    <property type="term" value="C:plasma membrane"/>
    <property type="evidence" value="ECO:0007669"/>
    <property type="project" value="TreeGrafter"/>
</dbReference>
<feature type="transmembrane region" description="Helical" evidence="1">
    <location>
        <begin position="34"/>
        <end position="52"/>
    </location>
</feature>
<reference evidence="2 3" key="1">
    <citation type="submission" date="2019-03" db="EMBL/GenBank/DDBJ databases">
        <title>Genomic Encyclopedia of Type Strains, Phase IV (KMG-IV): sequencing the most valuable type-strain genomes for metagenomic binning, comparative biology and taxonomic classification.</title>
        <authorList>
            <person name="Goeker M."/>
        </authorList>
    </citation>
    <scope>NUCLEOTIDE SEQUENCE [LARGE SCALE GENOMIC DNA]</scope>
    <source>
        <strain evidence="2 3">DSM 100013</strain>
    </source>
</reference>
<gene>
    <name evidence="2" type="ORF">EDD79_101651</name>
</gene>
<keyword evidence="1" id="KW-1133">Transmembrane helix</keyword>
<evidence type="ECO:0000313" key="3">
    <source>
        <dbReference type="Proteomes" id="UP000295504"/>
    </source>
</evidence>
<comment type="caution">
    <text evidence="2">The sequence shown here is derived from an EMBL/GenBank/DDBJ whole genome shotgun (WGS) entry which is preliminary data.</text>
</comment>
<proteinExistence type="predicted"/>
<dbReference type="InterPro" id="IPR006750">
    <property type="entry name" value="YdcZ"/>
</dbReference>
<organism evidence="2 3">
    <name type="scientific">Serpentinicella alkaliphila</name>
    <dbReference type="NCBI Taxonomy" id="1734049"/>
    <lineage>
        <taxon>Bacteria</taxon>
        <taxon>Bacillati</taxon>
        <taxon>Bacillota</taxon>
        <taxon>Clostridia</taxon>
        <taxon>Peptostreptococcales</taxon>
        <taxon>Natronincolaceae</taxon>
        <taxon>Serpentinicella</taxon>
    </lineage>
</organism>
<keyword evidence="1" id="KW-0472">Membrane</keyword>
<dbReference type="RefSeq" id="WP_132848461.1">
    <property type="nucleotide sequence ID" value="NZ_CP058648.1"/>
</dbReference>
<evidence type="ECO:0000256" key="1">
    <source>
        <dbReference type="SAM" id="Phobius"/>
    </source>
</evidence>
<dbReference type="PANTHER" id="PTHR34821:SF2">
    <property type="entry name" value="INNER MEMBRANE PROTEIN YDCZ"/>
    <property type="match status" value="1"/>
</dbReference>